<evidence type="ECO:0000313" key="2">
    <source>
        <dbReference type="EMBL" id="MFD2416508.1"/>
    </source>
</evidence>
<proteinExistence type="predicted"/>
<accession>A0ABW5FN92</accession>
<dbReference type="InterPro" id="IPR029068">
    <property type="entry name" value="Glyas_Bleomycin-R_OHBP_Dase"/>
</dbReference>
<protein>
    <submittedName>
        <fullName evidence="2">VOC family protein</fullName>
    </submittedName>
</protein>
<dbReference type="InterPro" id="IPR004360">
    <property type="entry name" value="Glyas_Fos-R_dOase_dom"/>
</dbReference>
<dbReference type="EMBL" id="JBHUKR010000006">
    <property type="protein sequence ID" value="MFD2416508.1"/>
    <property type="molecule type" value="Genomic_DNA"/>
</dbReference>
<dbReference type="SUPFAM" id="SSF54593">
    <property type="entry name" value="Glyoxalase/Bleomycin resistance protein/Dihydroxybiphenyl dioxygenase"/>
    <property type="match status" value="1"/>
</dbReference>
<reference evidence="3" key="1">
    <citation type="journal article" date="2019" name="Int. J. Syst. Evol. Microbiol.">
        <title>The Global Catalogue of Microorganisms (GCM) 10K type strain sequencing project: providing services to taxonomists for standard genome sequencing and annotation.</title>
        <authorList>
            <consortium name="The Broad Institute Genomics Platform"/>
            <consortium name="The Broad Institute Genome Sequencing Center for Infectious Disease"/>
            <person name="Wu L."/>
            <person name="Ma J."/>
        </authorList>
    </citation>
    <scope>NUCLEOTIDE SEQUENCE [LARGE SCALE GENOMIC DNA]</scope>
    <source>
        <strain evidence="3">CGMCC 4.7645</strain>
    </source>
</reference>
<keyword evidence="3" id="KW-1185">Reference proteome</keyword>
<evidence type="ECO:0000259" key="1">
    <source>
        <dbReference type="PROSITE" id="PS51819"/>
    </source>
</evidence>
<organism evidence="2 3">
    <name type="scientific">Amycolatopsis pigmentata</name>
    <dbReference type="NCBI Taxonomy" id="450801"/>
    <lineage>
        <taxon>Bacteria</taxon>
        <taxon>Bacillati</taxon>
        <taxon>Actinomycetota</taxon>
        <taxon>Actinomycetes</taxon>
        <taxon>Pseudonocardiales</taxon>
        <taxon>Pseudonocardiaceae</taxon>
        <taxon>Amycolatopsis</taxon>
    </lineage>
</organism>
<dbReference type="PANTHER" id="PTHR46142:SF4">
    <property type="entry name" value="OS04G0538900 PROTEIN"/>
    <property type="match status" value="1"/>
</dbReference>
<dbReference type="Gene3D" id="3.10.180.10">
    <property type="entry name" value="2,3-Dihydroxybiphenyl 1,2-Dioxygenase, domain 1"/>
    <property type="match status" value="1"/>
</dbReference>
<dbReference type="PROSITE" id="PS51819">
    <property type="entry name" value="VOC"/>
    <property type="match status" value="1"/>
</dbReference>
<name>A0ABW5FN92_9PSEU</name>
<feature type="domain" description="VOC" evidence="1">
    <location>
        <begin position="2"/>
        <end position="140"/>
    </location>
</feature>
<dbReference type="Pfam" id="PF00903">
    <property type="entry name" value="Glyoxalase"/>
    <property type="match status" value="1"/>
</dbReference>
<dbReference type="InterPro" id="IPR037523">
    <property type="entry name" value="VOC_core"/>
</dbReference>
<gene>
    <name evidence="2" type="ORF">ACFSXZ_09200</name>
</gene>
<dbReference type="Proteomes" id="UP001597417">
    <property type="component" value="Unassembled WGS sequence"/>
</dbReference>
<dbReference type="RefSeq" id="WP_378263352.1">
    <property type="nucleotide sequence ID" value="NZ_JBHUKR010000006.1"/>
</dbReference>
<dbReference type="PANTHER" id="PTHR46142">
    <property type="match status" value="1"/>
</dbReference>
<sequence length="148" mass="16553">MRLHHVNMVSSDVEGLNDFYQTALGLDAIPQLPAIHVEGYTDNSAGEVKIPARFLSAGDPELLQLHLCAPDEGLSERLRQPVNPLTRGHFAFRCDDIEVAKKRLEDAGIEYADYGVWAVKNWYQIFFVDPIGNVVEIHQVLPDDPGQD</sequence>
<evidence type="ECO:0000313" key="3">
    <source>
        <dbReference type="Proteomes" id="UP001597417"/>
    </source>
</evidence>
<comment type="caution">
    <text evidence="2">The sequence shown here is derived from an EMBL/GenBank/DDBJ whole genome shotgun (WGS) entry which is preliminary data.</text>
</comment>